<gene>
    <name evidence="2" type="ORF">Adt_11832</name>
</gene>
<feature type="compositionally biased region" description="Basic and acidic residues" evidence="1">
    <location>
        <begin position="1"/>
        <end position="10"/>
    </location>
</feature>
<keyword evidence="3" id="KW-1185">Reference proteome</keyword>
<protein>
    <submittedName>
        <fullName evidence="2">Uncharacterized protein</fullName>
    </submittedName>
</protein>
<evidence type="ECO:0000313" key="3">
    <source>
        <dbReference type="Proteomes" id="UP001604336"/>
    </source>
</evidence>
<accession>A0ABD1UPV5</accession>
<dbReference type="EMBL" id="JBFOLK010000003">
    <property type="protein sequence ID" value="KAL2526778.1"/>
    <property type="molecule type" value="Genomic_DNA"/>
</dbReference>
<evidence type="ECO:0000313" key="2">
    <source>
        <dbReference type="EMBL" id="KAL2526778.1"/>
    </source>
</evidence>
<dbReference type="AlphaFoldDB" id="A0ABD1UPV5"/>
<evidence type="ECO:0000256" key="1">
    <source>
        <dbReference type="SAM" id="MobiDB-lite"/>
    </source>
</evidence>
<reference evidence="3" key="1">
    <citation type="submission" date="2024-07" db="EMBL/GenBank/DDBJ databases">
        <title>Two chromosome-level genome assemblies of Korean endemic species Abeliophyllum distichum and Forsythia ovata (Oleaceae).</title>
        <authorList>
            <person name="Jang H."/>
        </authorList>
    </citation>
    <scope>NUCLEOTIDE SEQUENCE [LARGE SCALE GENOMIC DNA]</scope>
</reference>
<comment type="caution">
    <text evidence="2">The sequence shown here is derived from an EMBL/GenBank/DDBJ whole genome shotgun (WGS) entry which is preliminary data.</text>
</comment>
<sequence length="276" mass="31171">MVSITKERQSSESPAQTAERNQSSPAEGLAIVTYIFQPQYARSIILELKAIVEISMMEETHHVVNKEKVPAVFESQCQADALSSPSKEMSSLPKAADEVHLFFSLFPYLSLFTSWEQVKVSSAPYYSFVTHPSTSSIPSTEDVNALKRVVLAYTSFMDKDISRSSADSQKELLAYLSEDLADALKRLFLEILASIRLTLRGIHQEVSLLLSKNMEWKVKKTTFFQAMVEKKSLSIDINSAKSKLDELSSEVMIEDSLLIRLEFEMKKLKLKLMIAR</sequence>
<name>A0ABD1UPV5_9LAMI</name>
<organism evidence="2 3">
    <name type="scientific">Abeliophyllum distichum</name>
    <dbReference type="NCBI Taxonomy" id="126358"/>
    <lineage>
        <taxon>Eukaryota</taxon>
        <taxon>Viridiplantae</taxon>
        <taxon>Streptophyta</taxon>
        <taxon>Embryophyta</taxon>
        <taxon>Tracheophyta</taxon>
        <taxon>Spermatophyta</taxon>
        <taxon>Magnoliopsida</taxon>
        <taxon>eudicotyledons</taxon>
        <taxon>Gunneridae</taxon>
        <taxon>Pentapetalae</taxon>
        <taxon>asterids</taxon>
        <taxon>lamiids</taxon>
        <taxon>Lamiales</taxon>
        <taxon>Oleaceae</taxon>
        <taxon>Forsythieae</taxon>
        <taxon>Abeliophyllum</taxon>
    </lineage>
</organism>
<feature type="region of interest" description="Disordered" evidence="1">
    <location>
        <begin position="1"/>
        <end position="22"/>
    </location>
</feature>
<dbReference type="Proteomes" id="UP001604336">
    <property type="component" value="Unassembled WGS sequence"/>
</dbReference>
<feature type="compositionally biased region" description="Polar residues" evidence="1">
    <location>
        <begin position="11"/>
        <end position="22"/>
    </location>
</feature>
<proteinExistence type="predicted"/>